<comment type="caution">
    <text evidence="5">The sequence shown here is derived from an EMBL/GenBank/DDBJ whole genome shotgun (WGS) entry which is preliminary data.</text>
</comment>
<dbReference type="EMBL" id="WHOD01000056">
    <property type="protein sequence ID" value="NOU94503.1"/>
    <property type="molecule type" value="Genomic_DNA"/>
</dbReference>
<dbReference type="InterPro" id="IPR041617">
    <property type="entry name" value="TPR_MalT"/>
</dbReference>
<dbReference type="Proteomes" id="UP000641588">
    <property type="component" value="Unassembled WGS sequence"/>
</dbReference>
<dbReference type="Pfam" id="PF17874">
    <property type="entry name" value="TPR_MalT"/>
    <property type="match status" value="1"/>
</dbReference>
<dbReference type="InterPro" id="IPR036388">
    <property type="entry name" value="WH-like_DNA-bd_sf"/>
</dbReference>
<evidence type="ECO:0000256" key="3">
    <source>
        <dbReference type="ARBA" id="ARBA00023163"/>
    </source>
</evidence>
<dbReference type="RefSeq" id="WP_171652718.1">
    <property type="nucleotide sequence ID" value="NZ_WHOD01000056.1"/>
</dbReference>
<evidence type="ECO:0000256" key="1">
    <source>
        <dbReference type="ARBA" id="ARBA00023015"/>
    </source>
</evidence>
<evidence type="ECO:0000256" key="2">
    <source>
        <dbReference type="ARBA" id="ARBA00023125"/>
    </source>
</evidence>
<dbReference type="InterPro" id="IPR016032">
    <property type="entry name" value="Sig_transdc_resp-reg_C-effctor"/>
</dbReference>
<organism evidence="5 6">
    <name type="scientific">Paenibacillus foliorum</name>
    <dbReference type="NCBI Taxonomy" id="2654974"/>
    <lineage>
        <taxon>Bacteria</taxon>
        <taxon>Bacillati</taxon>
        <taxon>Bacillota</taxon>
        <taxon>Bacilli</taxon>
        <taxon>Bacillales</taxon>
        <taxon>Paenibacillaceae</taxon>
        <taxon>Paenibacillus</taxon>
    </lineage>
</organism>
<evidence type="ECO:0000313" key="6">
    <source>
        <dbReference type="Proteomes" id="UP000641588"/>
    </source>
</evidence>
<dbReference type="PROSITE" id="PS00622">
    <property type="entry name" value="HTH_LUXR_1"/>
    <property type="match status" value="1"/>
</dbReference>
<reference evidence="5" key="1">
    <citation type="submission" date="2019-10" db="EMBL/GenBank/DDBJ databases">
        <title>Description of Paenibacillus glebae sp. nov.</title>
        <authorList>
            <person name="Carlier A."/>
            <person name="Qi S."/>
        </authorList>
    </citation>
    <scope>NUCLEOTIDE SEQUENCE</scope>
    <source>
        <strain evidence="5">LMG 31456</strain>
    </source>
</reference>
<keyword evidence="3" id="KW-0804">Transcription</keyword>
<protein>
    <recommendedName>
        <fullName evidence="4">HTH luxR-type domain-containing protein</fullName>
    </recommendedName>
</protein>
<dbReference type="InterPro" id="IPR059106">
    <property type="entry name" value="WHD_MalT"/>
</dbReference>
<keyword evidence="1" id="KW-0805">Transcription regulation</keyword>
<dbReference type="PANTHER" id="PTHR44688">
    <property type="entry name" value="DNA-BINDING TRANSCRIPTIONAL ACTIVATOR DEVR_DOSR"/>
    <property type="match status" value="1"/>
</dbReference>
<feature type="domain" description="HTH luxR-type" evidence="4">
    <location>
        <begin position="779"/>
        <end position="844"/>
    </location>
</feature>
<evidence type="ECO:0000313" key="5">
    <source>
        <dbReference type="EMBL" id="NOU94503.1"/>
    </source>
</evidence>
<evidence type="ECO:0000259" key="4">
    <source>
        <dbReference type="PROSITE" id="PS50043"/>
    </source>
</evidence>
<name>A0A972GUL4_9BACL</name>
<dbReference type="GO" id="GO:0006355">
    <property type="term" value="P:regulation of DNA-templated transcription"/>
    <property type="evidence" value="ECO:0007669"/>
    <property type="project" value="InterPro"/>
</dbReference>
<dbReference type="SMART" id="SM00421">
    <property type="entry name" value="HTH_LUXR"/>
    <property type="match status" value="1"/>
</dbReference>
<dbReference type="PROSITE" id="PS50043">
    <property type="entry name" value="HTH_LUXR_2"/>
    <property type="match status" value="1"/>
</dbReference>
<gene>
    <name evidence="5" type="ORF">GC093_14940</name>
</gene>
<accession>A0A972GUL4</accession>
<keyword evidence="6" id="KW-1185">Reference proteome</keyword>
<dbReference type="PANTHER" id="PTHR44688:SF16">
    <property type="entry name" value="DNA-BINDING TRANSCRIPTIONAL ACTIVATOR DEVR_DOSR"/>
    <property type="match status" value="1"/>
</dbReference>
<dbReference type="Pfam" id="PF25873">
    <property type="entry name" value="WHD_MalT"/>
    <property type="match status" value="1"/>
</dbReference>
<dbReference type="Gene3D" id="1.25.40.10">
    <property type="entry name" value="Tetratricopeptide repeat domain"/>
    <property type="match status" value="1"/>
</dbReference>
<proteinExistence type="predicted"/>
<dbReference type="InterPro" id="IPR011990">
    <property type="entry name" value="TPR-like_helical_dom_sf"/>
</dbReference>
<dbReference type="InterPro" id="IPR000792">
    <property type="entry name" value="Tscrpt_reg_LuxR_C"/>
</dbReference>
<sequence length="847" mass="97570">MIVSTKLHIPSIRTSLVSRPRLINKLNEGMKAKLTLVSAQAGYGKTTVLSEWVKQCNALVAWVSLDKLDNDWIRFWRYVTASIQEVVPGFGGAMGALLEKGPSMYMEPATMALLNELNGLTGELVIILDDYHLIELPAIHHTLIYLLEHLPPHIHFYVASRSDLAIPTARLLVKGELHRIIMQDLRFQLDEGLVFFQDTTDLMLTKEQVTELFHRTEGWISGLQLAAISLKRSDNIAESIHRFSGQQHDISDYLLEEVLHHQSESMRAFLLETSILSRMNRTLCQAVTGQMNSQEQLEKLEQLNLFTIPLDDKRNWYRYHHLFSDFLQRILFQTDPAKWMQAHIHAAHWLESHGFKEEAVEHFLEGKQYADAVRLIEENLHTLVQSKSVALNRWITVLPENSFVEKPMIEMFYISVLLGVGEWEAAFRRVGQARMRFQGMQGELSDEQWHQAMGNIYFFSSITTYLQKDLERTSEYLELVERYMPEGSFFQTMGRNRYQGYDSFDDHLAFINDLHAADIFLFKWIKAWGAKKEYPFNGSLYASYSKLLYEWNRLEEAEFYISQALGRKDIQPFARILIQISISASRIQQAQGNSSRASELLTQLKSQIISPEYELFMLNIEAEQACLSLQQGSVQDAMRWMEKCGLAHTDEVSLFRMVEHLAFARVLAACGRVEESLYLLERLYELLYKEDRLRDRIKVLILQSLTLHRSGQAEAAFVQLETALHLAEPEGYIRSFIDEGTMMAAMLSDYLNSRLRAPSAPLAYVKQLLQALNITPEEDLSLKELLTEQETRIVLLVADGLSNKEIALRLNITGETVKSHIKNLYRKLSVNNRVQALQRAKEINILI</sequence>
<dbReference type="GO" id="GO:0003677">
    <property type="term" value="F:DNA binding"/>
    <property type="evidence" value="ECO:0007669"/>
    <property type="project" value="UniProtKB-KW"/>
</dbReference>
<dbReference type="CDD" id="cd06170">
    <property type="entry name" value="LuxR_C_like"/>
    <property type="match status" value="1"/>
</dbReference>
<dbReference type="Gene3D" id="1.10.10.10">
    <property type="entry name" value="Winged helix-like DNA-binding domain superfamily/Winged helix DNA-binding domain"/>
    <property type="match status" value="1"/>
</dbReference>
<dbReference type="InterPro" id="IPR027417">
    <property type="entry name" value="P-loop_NTPase"/>
</dbReference>
<dbReference type="Pfam" id="PF00196">
    <property type="entry name" value="GerE"/>
    <property type="match status" value="1"/>
</dbReference>
<dbReference type="SUPFAM" id="SSF46894">
    <property type="entry name" value="C-terminal effector domain of the bipartite response regulators"/>
    <property type="match status" value="1"/>
</dbReference>
<dbReference type="SUPFAM" id="SSF48452">
    <property type="entry name" value="TPR-like"/>
    <property type="match status" value="1"/>
</dbReference>
<dbReference type="PRINTS" id="PR00038">
    <property type="entry name" value="HTHLUXR"/>
</dbReference>
<dbReference type="AlphaFoldDB" id="A0A972GUL4"/>
<keyword evidence="2" id="KW-0238">DNA-binding</keyword>
<dbReference type="SUPFAM" id="SSF52540">
    <property type="entry name" value="P-loop containing nucleoside triphosphate hydrolases"/>
    <property type="match status" value="1"/>
</dbReference>